<dbReference type="PANTHER" id="PTHR22617:SF23">
    <property type="entry name" value="CHEMOTAXIS PROTEIN CHEW"/>
    <property type="match status" value="1"/>
</dbReference>
<dbReference type="Proteomes" id="UP000010716">
    <property type="component" value="Unassembled WGS sequence"/>
</dbReference>
<dbReference type="PROSITE" id="PS50851">
    <property type="entry name" value="CHEW"/>
    <property type="match status" value="1"/>
</dbReference>
<dbReference type="PANTHER" id="PTHR22617">
    <property type="entry name" value="CHEMOTAXIS SENSOR HISTIDINE KINASE-RELATED"/>
    <property type="match status" value="1"/>
</dbReference>
<dbReference type="EMBL" id="AFCE01000088">
    <property type="protein sequence ID" value="EGL83694.1"/>
    <property type="molecule type" value="Genomic_DNA"/>
</dbReference>
<keyword evidence="6" id="KW-1185">Reference proteome</keyword>
<evidence type="ECO:0000259" key="2">
    <source>
        <dbReference type="PROSITE" id="PS50851"/>
    </source>
</evidence>
<accession>F5L4M8</accession>
<dbReference type="SMART" id="SM00260">
    <property type="entry name" value="CheW"/>
    <property type="match status" value="1"/>
</dbReference>
<evidence type="ECO:0000313" key="5">
    <source>
        <dbReference type="Proteomes" id="UP000010716"/>
    </source>
</evidence>
<evidence type="ECO:0000256" key="1">
    <source>
        <dbReference type="SAM" id="MobiDB-lite"/>
    </source>
</evidence>
<dbReference type="GO" id="GO:0006935">
    <property type="term" value="P:chemotaxis"/>
    <property type="evidence" value="ECO:0007669"/>
    <property type="project" value="InterPro"/>
</dbReference>
<dbReference type="GO" id="GO:0005829">
    <property type="term" value="C:cytosol"/>
    <property type="evidence" value="ECO:0007669"/>
    <property type="project" value="TreeGrafter"/>
</dbReference>
<reference evidence="4 6" key="2">
    <citation type="journal article" date="2020" name="Extremophiles">
        <title>Genomic analysis of Caldalkalibacillus thermarum TA2.A1 reveals aerobic alkaliphilic metabolism and evolutionary hallmarks linking alkaliphilic bacteria and plant life.</title>
        <authorList>
            <person name="de Jong S.I."/>
            <person name="van den Broek M.A."/>
            <person name="Merkel A.Y."/>
            <person name="de la Torre Cortes P."/>
            <person name="Kalamorz F."/>
            <person name="Cook G.M."/>
            <person name="van Loosdrecht M.C.M."/>
            <person name="McMillan D.G.G."/>
        </authorList>
    </citation>
    <scope>NUCLEOTIDE SEQUENCE [LARGE SCALE GENOMIC DNA]</scope>
    <source>
        <strain evidence="4 6">TA2.A1</strain>
    </source>
</reference>
<organism evidence="3 5">
    <name type="scientific">Caldalkalibacillus thermarum (strain TA2.A1)</name>
    <dbReference type="NCBI Taxonomy" id="986075"/>
    <lineage>
        <taxon>Bacteria</taxon>
        <taxon>Bacillati</taxon>
        <taxon>Bacillota</taxon>
        <taxon>Bacilli</taxon>
        <taxon>Bacillales</taxon>
        <taxon>Bacillaceae</taxon>
        <taxon>Caldalkalibacillus</taxon>
    </lineage>
</organism>
<evidence type="ECO:0000313" key="6">
    <source>
        <dbReference type="Proteomes" id="UP000825179"/>
    </source>
</evidence>
<dbReference type="Gene3D" id="2.40.50.180">
    <property type="entry name" value="CheA-289, Domain 4"/>
    <property type="match status" value="1"/>
</dbReference>
<reference evidence="3 5" key="1">
    <citation type="journal article" date="2011" name="J. Bacteriol.">
        <title>Draft genome sequence of the thermoalkaliphilic Caldalkalibacillus thermarum strain TA2.A1.</title>
        <authorList>
            <person name="Kalamorz F."/>
            <person name="Keis S."/>
            <person name="McMillan D.G."/>
            <person name="Olsson K."/>
            <person name="Stanton J.A."/>
            <person name="Stockwell P."/>
            <person name="Black M.A."/>
            <person name="Klingeman D.M."/>
            <person name="Land M.L."/>
            <person name="Han C.S."/>
            <person name="Martin S.L."/>
            <person name="Becher S.A."/>
            <person name="Peddie C.J."/>
            <person name="Morgan H.W."/>
            <person name="Matthies D."/>
            <person name="Preiss L."/>
            <person name="Meier T."/>
            <person name="Brown S.D."/>
            <person name="Cook G.M."/>
        </authorList>
    </citation>
    <scope>NUCLEOTIDE SEQUENCE [LARGE SCALE GENOMIC DNA]</scope>
    <source>
        <strain evidence="3 5">TA2.A1</strain>
    </source>
</reference>
<protein>
    <submittedName>
        <fullName evidence="3">CheW protein</fullName>
    </submittedName>
    <submittedName>
        <fullName evidence="4">Chemotaxis protein CheW</fullName>
    </submittedName>
</protein>
<proteinExistence type="predicted"/>
<dbReference type="Pfam" id="PF01584">
    <property type="entry name" value="CheW"/>
    <property type="match status" value="1"/>
</dbReference>
<sequence>MMANSKLESHKIVAFRLGTEEYGVPIGQVVSIERMQKPTKIPKVPKHIRGVLNIRQQVIPIADLRTYLLEAECTDEDDTRIIVIDVDGRSMGLVVDEAKDVLDIDPDQVQQVDLHGAASESVLGIAKVDERLIILLNMSKLLNELDPSGILQEIQHMAQLEQQDGEEAGPAEADGEGADEKVSQAAEDGLAK</sequence>
<dbReference type="Gene3D" id="2.30.30.40">
    <property type="entry name" value="SH3 Domains"/>
    <property type="match status" value="1"/>
</dbReference>
<dbReference type="Proteomes" id="UP000825179">
    <property type="component" value="Chromosome"/>
</dbReference>
<dbReference type="InterPro" id="IPR002545">
    <property type="entry name" value="CheW-lke_dom"/>
</dbReference>
<dbReference type="AlphaFoldDB" id="F5L4M8"/>
<feature type="region of interest" description="Disordered" evidence="1">
    <location>
        <begin position="160"/>
        <end position="192"/>
    </location>
</feature>
<feature type="compositionally biased region" description="Acidic residues" evidence="1">
    <location>
        <begin position="163"/>
        <end position="177"/>
    </location>
</feature>
<dbReference type="InterPro" id="IPR039315">
    <property type="entry name" value="CheW"/>
</dbReference>
<gene>
    <name evidence="3" type="ORF">CathTA2_0741</name>
    <name evidence="4" type="ORF">HUR95_00400</name>
</gene>
<dbReference type="SUPFAM" id="SSF50341">
    <property type="entry name" value="CheW-like"/>
    <property type="match status" value="1"/>
</dbReference>
<dbReference type="eggNOG" id="COG0835">
    <property type="taxonomic scope" value="Bacteria"/>
</dbReference>
<name>F5L4M8_CALTT</name>
<evidence type="ECO:0000313" key="3">
    <source>
        <dbReference type="EMBL" id="EGL83694.1"/>
    </source>
</evidence>
<evidence type="ECO:0000313" key="4">
    <source>
        <dbReference type="EMBL" id="QZT33938.1"/>
    </source>
</evidence>
<dbReference type="KEGG" id="cthu:HUR95_00400"/>
<dbReference type="InterPro" id="IPR036061">
    <property type="entry name" value="CheW-like_dom_sf"/>
</dbReference>
<dbReference type="EMBL" id="CP082237">
    <property type="protein sequence ID" value="QZT33938.1"/>
    <property type="molecule type" value="Genomic_DNA"/>
</dbReference>
<dbReference type="GO" id="GO:0007165">
    <property type="term" value="P:signal transduction"/>
    <property type="evidence" value="ECO:0007669"/>
    <property type="project" value="InterPro"/>
</dbReference>
<reference evidence="4" key="3">
    <citation type="submission" date="2021-08" db="EMBL/GenBank/DDBJ databases">
        <authorList>
            <person name="de Jong S."/>
            <person name="van den Broek M."/>
            <person name="Merkel A."/>
            <person name="de la Torre Cortes P."/>
            <person name="Kalamorz F."/>
            <person name="Cook G."/>
            <person name="van Loosdrecht M."/>
            <person name="McMillan D."/>
        </authorList>
    </citation>
    <scope>NUCLEOTIDE SEQUENCE</scope>
    <source>
        <strain evidence="4">TA2.A1</strain>
    </source>
</reference>
<dbReference type="RefSeq" id="WP_007503228.1">
    <property type="nucleotide sequence ID" value="NZ_CP082237.1"/>
</dbReference>
<feature type="domain" description="CheW-like" evidence="2">
    <location>
        <begin position="9"/>
        <end position="147"/>
    </location>
</feature>